<organism evidence="2 3">
    <name type="scientific">Brachionus plicatilis</name>
    <name type="common">Marine rotifer</name>
    <name type="synonym">Brachionus muelleri</name>
    <dbReference type="NCBI Taxonomy" id="10195"/>
    <lineage>
        <taxon>Eukaryota</taxon>
        <taxon>Metazoa</taxon>
        <taxon>Spiralia</taxon>
        <taxon>Gnathifera</taxon>
        <taxon>Rotifera</taxon>
        <taxon>Eurotatoria</taxon>
        <taxon>Monogononta</taxon>
        <taxon>Pseudotrocha</taxon>
        <taxon>Ploima</taxon>
        <taxon>Brachionidae</taxon>
        <taxon>Brachionus</taxon>
    </lineage>
</organism>
<protein>
    <submittedName>
        <fullName evidence="2">Uncharacterized protein</fullName>
    </submittedName>
</protein>
<feature type="transmembrane region" description="Helical" evidence="1">
    <location>
        <begin position="38"/>
        <end position="63"/>
    </location>
</feature>
<evidence type="ECO:0000256" key="1">
    <source>
        <dbReference type="SAM" id="Phobius"/>
    </source>
</evidence>
<keyword evidence="1" id="KW-1133">Transmembrane helix</keyword>
<keyword evidence="1" id="KW-0812">Transmembrane</keyword>
<dbReference type="EMBL" id="REGN01008080">
    <property type="protein sequence ID" value="RNA04509.1"/>
    <property type="molecule type" value="Genomic_DNA"/>
</dbReference>
<feature type="transmembrane region" description="Helical" evidence="1">
    <location>
        <begin position="103"/>
        <end position="119"/>
    </location>
</feature>
<proteinExistence type="predicted"/>
<comment type="caution">
    <text evidence="2">The sequence shown here is derived from an EMBL/GenBank/DDBJ whole genome shotgun (WGS) entry which is preliminary data.</text>
</comment>
<evidence type="ECO:0000313" key="3">
    <source>
        <dbReference type="Proteomes" id="UP000276133"/>
    </source>
</evidence>
<feature type="non-terminal residue" evidence="2">
    <location>
        <position position="1"/>
    </location>
</feature>
<dbReference type="AlphaFoldDB" id="A0A3M7Q069"/>
<accession>A0A3M7Q069</accession>
<keyword evidence="1" id="KW-0472">Membrane</keyword>
<evidence type="ECO:0000313" key="2">
    <source>
        <dbReference type="EMBL" id="RNA04509.1"/>
    </source>
</evidence>
<keyword evidence="3" id="KW-1185">Reference proteome</keyword>
<name>A0A3M7Q069_BRAPC</name>
<gene>
    <name evidence="2" type="ORF">BpHYR1_026029</name>
</gene>
<feature type="transmembrane region" description="Helical" evidence="1">
    <location>
        <begin position="140"/>
        <end position="168"/>
    </location>
</feature>
<sequence>QSNHNKGNSKISSEEKFYKSRTHNALITNKRIFSIVEIFKIIIFDEFALVFMMILVITFIFGYKSKEFGLCVGIKIVVIGCKPLVKMETILPNTQGCFEIERLLHLMPLIFGQFALLVIQAENSSFKENKHNNCHLAIDILFLVLIIFINGTITLEHAYAFFLSYRIYLAEFDSLKLS</sequence>
<dbReference type="Proteomes" id="UP000276133">
    <property type="component" value="Unassembled WGS sequence"/>
</dbReference>
<reference evidence="2 3" key="1">
    <citation type="journal article" date="2018" name="Sci. Rep.">
        <title>Genomic signatures of local adaptation to the degree of environmental predictability in rotifers.</title>
        <authorList>
            <person name="Franch-Gras L."/>
            <person name="Hahn C."/>
            <person name="Garcia-Roger E.M."/>
            <person name="Carmona M.J."/>
            <person name="Serra M."/>
            <person name="Gomez A."/>
        </authorList>
    </citation>
    <scope>NUCLEOTIDE SEQUENCE [LARGE SCALE GENOMIC DNA]</scope>
    <source>
        <strain evidence="2">HYR1</strain>
    </source>
</reference>